<sequence length="141" mass="14349">MMSAMTTGATPAPMAEGMANSGALAEQNLFEHMARASGSTLQAVTPAELGEKILNGFEGTLERMQVFSSGQGGEGSDASRVLSSAESGESAGGANTEALGDAEFERMIEAFGSMFDHAVESRLMASCAAQTSGACSTLLRG</sequence>
<accession>A0ABS6ZLL1</accession>
<comment type="caution">
    <text evidence="2">The sequence shown here is derived from an EMBL/GenBank/DDBJ whole genome shotgun (WGS) entry which is preliminary data.</text>
</comment>
<reference evidence="2 3" key="1">
    <citation type="submission" date="2021-07" db="EMBL/GenBank/DDBJ databases">
        <authorList>
            <person name="So Y."/>
        </authorList>
    </citation>
    <scope>NUCLEOTIDE SEQUENCE [LARGE SCALE GENOMIC DNA]</scope>
    <source>
        <strain evidence="2 3">Y3S6</strain>
    </source>
</reference>
<dbReference type="Proteomes" id="UP000769617">
    <property type="component" value="Unassembled WGS sequence"/>
</dbReference>
<organism evidence="2 3">
    <name type="scientific">Billgrantia antri</name>
    <dbReference type="NCBI Taxonomy" id="2846777"/>
    <lineage>
        <taxon>Bacteria</taxon>
        <taxon>Pseudomonadati</taxon>
        <taxon>Pseudomonadota</taxon>
        <taxon>Gammaproteobacteria</taxon>
        <taxon>Oceanospirillales</taxon>
        <taxon>Halomonadaceae</taxon>
        <taxon>Billgrantia</taxon>
    </lineage>
</organism>
<feature type="region of interest" description="Disordered" evidence="1">
    <location>
        <begin position="67"/>
        <end position="98"/>
    </location>
</feature>
<evidence type="ECO:0000256" key="1">
    <source>
        <dbReference type="SAM" id="MobiDB-lite"/>
    </source>
</evidence>
<keyword evidence="3" id="KW-1185">Reference proteome</keyword>
<dbReference type="RefSeq" id="WP_219791142.1">
    <property type="nucleotide sequence ID" value="NZ_JAHYCA010000002.1"/>
</dbReference>
<feature type="compositionally biased region" description="Low complexity" evidence="1">
    <location>
        <begin position="83"/>
        <end position="94"/>
    </location>
</feature>
<protein>
    <submittedName>
        <fullName evidence="2">Uncharacterized protein</fullName>
    </submittedName>
</protein>
<dbReference type="EMBL" id="JAHYCA010000002">
    <property type="protein sequence ID" value="MBW6390795.1"/>
    <property type="molecule type" value="Genomic_DNA"/>
</dbReference>
<evidence type="ECO:0000313" key="2">
    <source>
        <dbReference type="EMBL" id="MBW6390795.1"/>
    </source>
</evidence>
<name>A0ABS6ZLL1_9GAMM</name>
<evidence type="ECO:0000313" key="3">
    <source>
        <dbReference type="Proteomes" id="UP000769617"/>
    </source>
</evidence>
<gene>
    <name evidence="2" type="ORF">KPL81_06415</name>
</gene>
<proteinExistence type="predicted"/>